<dbReference type="EMBL" id="CM037614">
    <property type="protein sequence ID" value="KAH8015448.1"/>
    <property type="molecule type" value="Genomic_DNA"/>
</dbReference>
<protein>
    <submittedName>
        <fullName evidence="1">Uncharacterized protein</fullName>
    </submittedName>
</protein>
<gene>
    <name evidence="1" type="ORF">K3G42_004018</name>
</gene>
<accession>A0ACB8G6Q3</accession>
<comment type="caution">
    <text evidence="1">The sequence shown here is derived from an EMBL/GenBank/DDBJ whole genome shotgun (WGS) entry which is preliminary data.</text>
</comment>
<evidence type="ECO:0000313" key="2">
    <source>
        <dbReference type="Proteomes" id="UP000827872"/>
    </source>
</evidence>
<keyword evidence="2" id="KW-1185">Reference proteome</keyword>
<sequence length="172" mass="18768">MPLFPTPRLAFPRGLRCVSLLGFLKSSIFSPPPTPFFLQIRFVIPKHHFSDLASAPPLSLFHFVFPSCWPKFLSFPAAHAPLSKRRWEQTSSVCVLGVGGLRVISPIAGVLFSPPPFPPVLCCLRNKAVFVTSNVPCRSLLGVEVPLKPYSCVCGDGGDGVAGWWGCRFLST</sequence>
<dbReference type="Proteomes" id="UP000827872">
    <property type="component" value="Linkage Group LG01"/>
</dbReference>
<evidence type="ECO:0000313" key="1">
    <source>
        <dbReference type="EMBL" id="KAH8015448.1"/>
    </source>
</evidence>
<organism evidence="1 2">
    <name type="scientific">Sphaerodactylus townsendi</name>
    <dbReference type="NCBI Taxonomy" id="933632"/>
    <lineage>
        <taxon>Eukaryota</taxon>
        <taxon>Metazoa</taxon>
        <taxon>Chordata</taxon>
        <taxon>Craniata</taxon>
        <taxon>Vertebrata</taxon>
        <taxon>Euteleostomi</taxon>
        <taxon>Lepidosauria</taxon>
        <taxon>Squamata</taxon>
        <taxon>Bifurcata</taxon>
        <taxon>Gekkota</taxon>
        <taxon>Sphaerodactylidae</taxon>
        <taxon>Sphaerodactylus</taxon>
    </lineage>
</organism>
<proteinExistence type="predicted"/>
<reference evidence="1" key="1">
    <citation type="submission" date="2021-08" db="EMBL/GenBank/DDBJ databases">
        <title>The first chromosome-level gecko genome reveals the dynamic sex chromosomes of Neotropical dwarf geckos (Sphaerodactylidae: Sphaerodactylus).</title>
        <authorList>
            <person name="Pinto B.J."/>
            <person name="Keating S.E."/>
            <person name="Gamble T."/>
        </authorList>
    </citation>
    <scope>NUCLEOTIDE SEQUENCE</scope>
    <source>
        <strain evidence="1">TG3544</strain>
    </source>
</reference>
<name>A0ACB8G6Q3_9SAUR</name>